<feature type="non-terminal residue" evidence="1">
    <location>
        <position position="510"/>
    </location>
</feature>
<name>R7V5Y6_CAPTE</name>
<dbReference type="Proteomes" id="UP000014760">
    <property type="component" value="Unassembled WGS sequence"/>
</dbReference>
<dbReference type="HOGENOM" id="CLU_041095_0_0_1"/>
<protein>
    <recommendedName>
        <fullName evidence="4">RRM domain-containing protein</fullName>
    </recommendedName>
</protein>
<dbReference type="InterPro" id="IPR012677">
    <property type="entry name" value="Nucleotide-bd_a/b_plait_sf"/>
</dbReference>
<evidence type="ECO:0000313" key="3">
    <source>
        <dbReference type="Proteomes" id="UP000014760"/>
    </source>
</evidence>
<dbReference type="EMBL" id="KB294648">
    <property type="protein sequence ID" value="ELU14273.1"/>
    <property type="molecule type" value="Genomic_DNA"/>
</dbReference>
<reference evidence="3" key="1">
    <citation type="submission" date="2012-12" db="EMBL/GenBank/DDBJ databases">
        <authorList>
            <person name="Hellsten U."/>
            <person name="Grimwood J."/>
            <person name="Chapman J.A."/>
            <person name="Shapiro H."/>
            <person name="Aerts A."/>
            <person name="Otillar R.P."/>
            <person name="Terry A.Y."/>
            <person name="Boore J.L."/>
            <person name="Simakov O."/>
            <person name="Marletaz F."/>
            <person name="Cho S.-J."/>
            <person name="Edsinger-Gonzales E."/>
            <person name="Havlak P."/>
            <person name="Kuo D.-H."/>
            <person name="Larsson T."/>
            <person name="Lv J."/>
            <person name="Arendt D."/>
            <person name="Savage R."/>
            <person name="Osoegawa K."/>
            <person name="de Jong P."/>
            <person name="Lindberg D.R."/>
            <person name="Seaver E.C."/>
            <person name="Weisblat D.A."/>
            <person name="Putnam N.H."/>
            <person name="Grigoriev I.V."/>
            <person name="Rokhsar D.S."/>
        </authorList>
    </citation>
    <scope>NUCLEOTIDE SEQUENCE</scope>
    <source>
        <strain evidence="3">I ESC-2004</strain>
    </source>
</reference>
<dbReference type="Gene3D" id="3.30.70.330">
    <property type="match status" value="1"/>
</dbReference>
<reference evidence="1 3" key="2">
    <citation type="journal article" date="2013" name="Nature">
        <title>Insights into bilaterian evolution from three spiralian genomes.</title>
        <authorList>
            <person name="Simakov O."/>
            <person name="Marletaz F."/>
            <person name="Cho S.J."/>
            <person name="Edsinger-Gonzales E."/>
            <person name="Havlak P."/>
            <person name="Hellsten U."/>
            <person name="Kuo D.H."/>
            <person name="Larsson T."/>
            <person name="Lv J."/>
            <person name="Arendt D."/>
            <person name="Savage R."/>
            <person name="Osoegawa K."/>
            <person name="de Jong P."/>
            <person name="Grimwood J."/>
            <person name="Chapman J.A."/>
            <person name="Shapiro H."/>
            <person name="Aerts A."/>
            <person name="Otillar R.P."/>
            <person name="Terry A.Y."/>
            <person name="Boore J.L."/>
            <person name="Grigoriev I.V."/>
            <person name="Lindberg D.R."/>
            <person name="Seaver E.C."/>
            <person name="Weisblat D.A."/>
            <person name="Putnam N.H."/>
            <person name="Rokhsar D.S."/>
        </authorList>
    </citation>
    <scope>NUCLEOTIDE SEQUENCE</scope>
    <source>
        <strain evidence="1 3">I ESC-2004</strain>
    </source>
</reference>
<feature type="non-terminal residue" evidence="1">
    <location>
        <position position="1"/>
    </location>
</feature>
<evidence type="ECO:0000313" key="2">
    <source>
        <dbReference type="EnsemblMetazoa" id="CapteP210760"/>
    </source>
</evidence>
<reference evidence="2" key="3">
    <citation type="submission" date="2015-06" db="UniProtKB">
        <authorList>
            <consortium name="EnsemblMetazoa"/>
        </authorList>
    </citation>
    <scope>IDENTIFICATION</scope>
</reference>
<accession>R7V5Y6</accession>
<dbReference type="EnsemblMetazoa" id="CapteT210760">
    <property type="protein sequence ID" value="CapteP210760"/>
    <property type="gene ID" value="CapteG210760"/>
</dbReference>
<dbReference type="EMBL" id="AMQN01038804">
    <property type="status" value="NOT_ANNOTATED_CDS"/>
    <property type="molecule type" value="Genomic_DNA"/>
</dbReference>
<evidence type="ECO:0000313" key="1">
    <source>
        <dbReference type="EMBL" id="ELU14273.1"/>
    </source>
</evidence>
<gene>
    <name evidence="1" type="ORF">CAPTEDRAFT_210760</name>
</gene>
<evidence type="ECO:0008006" key="4">
    <source>
        <dbReference type="Google" id="ProtNLM"/>
    </source>
</evidence>
<dbReference type="AlphaFoldDB" id="R7V5Y6"/>
<sequence>TDDVLTRERVTSQGNTYETSKPNVDVFMEDTMAIKLCNVPCSMTAEMLEELLENRHGRPLLPGTYISIDEETREAIVTFGDAAEADTMAGCQTIDFKDVTMIVEKLSPPTARDLAEYYSIADYAADEMDECGSYPETGGKLVLISGFDYDCDEYALQSLLENNNPPGGSPIQDWNIDREVDAVLIRCEHQEDTDDVLTRERVTSQGNTYETSKPNVDVFMEDTMAIKLCNVPCSMTAEMLEELLENWHGRPLSPGTYISIDEETHEAIVTFGDAAEADTMAGCQTIDFKDVTMIVEKLSLPTARDLAEYYSIADYAADEMDECGSYPETGGKLVLISGFDYDCDEYALQSLLENNNPSGGNPIQDWNIDREVDAVLIRCEHQEDTDDVLTRERVTSQGNTYETSKPNVDVFMEDTMAIKLCNVPCSMTAEMLEELLENRHGRPLLPGTYISIDEETREAIVTFGDAAEADTMAGYQTIDFKDVTMMVEKLSLPTASELAEVVSIVDYVDD</sequence>
<dbReference type="OrthoDB" id="6161426at2759"/>
<proteinExistence type="predicted"/>
<organism evidence="1">
    <name type="scientific">Capitella teleta</name>
    <name type="common">Polychaete worm</name>
    <dbReference type="NCBI Taxonomy" id="283909"/>
    <lineage>
        <taxon>Eukaryota</taxon>
        <taxon>Metazoa</taxon>
        <taxon>Spiralia</taxon>
        <taxon>Lophotrochozoa</taxon>
        <taxon>Annelida</taxon>
        <taxon>Polychaeta</taxon>
        <taxon>Sedentaria</taxon>
        <taxon>Scolecida</taxon>
        <taxon>Capitellidae</taxon>
        <taxon>Capitella</taxon>
    </lineage>
</organism>
<keyword evidence="3" id="KW-1185">Reference proteome</keyword>